<dbReference type="Proteomes" id="UP000681610">
    <property type="component" value="Unassembled WGS sequence"/>
</dbReference>
<dbReference type="PANTHER" id="PTHR47371">
    <property type="entry name" value="LIPOTEICHOIC ACID SYNTHASE"/>
    <property type="match status" value="1"/>
</dbReference>
<proteinExistence type="predicted"/>
<dbReference type="CDD" id="cd16015">
    <property type="entry name" value="LTA_synthase"/>
    <property type="match status" value="1"/>
</dbReference>
<evidence type="ECO:0000313" key="9">
    <source>
        <dbReference type="Proteomes" id="UP000681610"/>
    </source>
</evidence>
<evidence type="ECO:0000256" key="4">
    <source>
        <dbReference type="ARBA" id="ARBA00022989"/>
    </source>
</evidence>
<reference evidence="8 9" key="1">
    <citation type="submission" date="2021-03" db="EMBL/GenBank/DDBJ databases">
        <title>Isolation and description of Capnocytophaga bilenii sp. nov., a novel Capnocytophaga species, isolated from a gingivitis subject.</title>
        <authorList>
            <person name="Antezack A."/>
            <person name="Monnet-Corti V."/>
            <person name="La Scola B."/>
        </authorList>
    </citation>
    <scope>NUCLEOTIDE SEQUENCE [LARGE SCALE GENOMIC DNA]</scope>
    <source>
        <strain evidence="8 9">Marseille-Q4570</strain>
    </source>
</reference>
<dbReference type="EMBL" id="JAGDYP010000003">
    <property type="protein sequence ID" value="MBO1883725.1"/>
    <property type="molecule type" value="Genomic_DNA"/>
</dbReference>
<dbReference type="Gene3D" id="3.30.1120.80">
    <property type="match status" value="1"/>
</dbReference>
<evidence type="ECO:0000256" key="3">
    <source>
        <dbReference type="ARBA" id="ARBA00022692"/>
    </source>
</evidence>
<comment type="subcellular location">
    <subcellularLocation>
        <location evidence="1">Cell membrane</location>
        <topology evidence="1">Multi-pass membrane protein</topology>
    </subcellularLocation>
</comment>
<dbReference type="InterPro" id="IPR000917">
    <property type="entry name" value="Sulfatase_N"/>
</dbReference>
<feature type="transmembrane region" description="Helical" evidence="6">
    <location>
        <begin position="129"/>
        <end position="153"/>
    </location>
</feature>
<dbReference type="Pfam" id="PF00884">
    <property type="entry name" value="Sulfatase"/>
    <property type="match status" value="1"/>
</dbReference>
<evidence type="ECO:0000256" key="6">
    <source>
        <dbReference type="SAM" id="Phobius"/>
    </source>
</evidence>
<feature type="transmembrane region" description="Helical" evidence="6">
    <location>
        <begin position="84"/>
        <end position="109"/>
    </location>
</feature>
<feature type="transmembrane region" description="Helical" evidence="6">
    <location>
        <begin position="48"/>
        <end position="72"/>
    </location>
</feature>
<dbReference type="InterPro" id="IPR050448">
    <property type="entry name" value="OpgB/LTA_synthase_biosynth"/>
</dbReference>
<gene>
    <name evidence="8" type="ORF">J4N46_04650</name>
</gene>
<evidence type="ECO:0000259" key="7">
    <source>
        <dbReference type="Pfam" id="PF00884"/>
    </source>
</evidence>
<dbReference type="SUPFAM" id="SSF53649">
    <property type="entry name" value="Alkaline phosphatase-like"/>
    <property type="match status" value="1"/>
</dbReference>
<evidence type="ECO:0000313" key="8">
    <source>
        <dbReference type="EMBL" id="MBO1883725.1"/>
    </source>
</evidence>
<evidence type="ECO:0000256" key="5">
    <source>
        <dbReference type="ARBA" id="ARBA00023136"/>
    </source>
</evidence>
<keyword evidence="3 6" id="KW-0812">Transmembrane</keyword>
<sequence>MRFKEYKILFYRLLLVYVAYFLARLAFFGFNHSHLIVDGISDLARLCFYGLLFDTTAIIYVNLLFIFLSILPLKVNTQGWYQKILFWCYFLMNIPAFLLNFINIAYFSYNKTGLTTNDWALVQHEENALGLLMGFLVRYWLIFLCFLVVCVLWVMAYKRIGIAHRAVVRPLRYFTTSVVFILVLAPVLVFGIRGMNFSPGVVPLSVIDAGKYARDISQVHLLLNAPFSVIRTMNKNKTFREYNFTDEKYIEANIKPIKQYKRVVTEKPNVVLIILEGMGAEYFGLLNEGLPIEGYKGYTPFLDSLARKGFYFSNIYSNSVHSIEGISAVTAGMPTFQKPFVNSAYAPQRGLASIAWVARDLGYETLFAHGATNGSMSIDAFARQVGYERYVGRTEFNDDRYYNGKWGIDDEPFLQYFAKEINKMKAPFLATVFTLSSHEPYIVPEPHKGRFNKGAMEMHNVVAYTDFAISRFFETVKKEAWYENTIFAIIPDHTTVDYYPYYQQKITHHRIPIILYSANKTLIPQGHSAVLGQQIDLFPTLADLMGYQKPFRSWGRSLMSTIADETPRAYVTNAQFYQLMQGNYTYVLDPNGEVVGVYAIDDYNLSKNLKDAQGNNEEIKKGIADMRAFIQDYNDRIINDKLK</sequence>
<dbReference type="PIRSF" id="PIRSF005091">
    <property type="entry name" value="Mmb_sulf_HI1246"/>
    <property type="match status" value="1"/>
</dbReference>
<evidence type="ECO:0000256" key="2">
    <source>
        <dbReference type="ARBA" id="ARBA00022475"/>
    </source>
</evidence>
<keyword evidence="9" id="KW-1185">Reference proteome</keyword>
<accession>A0ABS3PWM1</accession>
<feature type="transmembrane region" description="Helical" evidence="6">
    <location>
        <begin position="173"/>
        <end position="192"/>
    </location>
</feature>
<keyword evidence="5 6" id="KW-0472">Membrane</keyword>
<protein>
    <submittedName>
        <fullName evidence="8">Sulfatase-like hydrolase/transferase</fullName>
    </submittedName>
</protein>
<dbReference type="RefSeq" id="WP_208058346.1">
    <property type="nucleotide sequence ID" value="NZ_JAGDYP010000003.1"/>
</dbReference>
<dbReference type="PANTHER" id="PTHR47371:SF3">
    <property type="entry name" value="PHOSPHOGLYCEROL TRANSFERASE I"/>
    <property type="match status" value="1"/>
</dbReference>
<evidence type="ECO:0000256" key="1">
    <source>
        <dbReference type="ARBA" id="ARBA00004651"/>
    </source>
</evidence>
<dbReference type="Gene3D" id="3.40.720.10">
    <property type="entry name" value="Alkaline Phosphatase, subunit A"/>
    <property type="match status" value="1"/>
</dbReference>
<dbReference type="InterPro" id="IPR012160">
    <property type="entry name" value="LtaS-like"/>
</dbReference>
<feature type="domain" description="Sulfatase N-terminal" evidence="7">
    <location>
        <begin position="268"/>
        <end position="547"/>
    </location>
</feature>
<dbReference type="InterPro" id="IPR017850">
    <property type="entry name" value="Alkaline_phosphatase_core_sf"/>
</dbReference>
<name>A0ABS3PWM1_9FLAO</name>
<keyword evidence="4 6" id="KW-1133">Transmembrane helix</keyword>
<keyword evidence="2" id="KW-1003">Cell membrane</keyword>
<feature type="transmembrane region" description="Helical" evidence="6">
    <location>
        <begin position="9"/>
        <end position="28"/>
    </location>
</feature>
<organism evidence="8 9">
    <name type="scientific">Capnocytophaga bilenii</name>
    <dbReference type="NCBI Taxonomy" id="2819369"/>
    <lineage>
        <taxon>Bacteria</taxon>
        <taxon>Pseudomonadati</taxon>
        <taxon>Bacteroidota</taxon>
        <taxon>Flavobacteriia</taxon>
        <taxon>Flavobacteriales</taxon>
        <taxon>Flavobacteriaceae</taxon>
        <taxon>Capnocytophaga</taxon>
    </lineage>
</organism>
<comment type="caution">
    <text evidence="8">The sequence shown here is derived from an EMBL/GenBank/DDBJ whole genome shotgun (WGS) entry which is preliminary data.</text>
</comment>